<feature type="region of interest" description="Disordered" evidence="1">
    <location>
        <begin position="559"/>
        <end position="624"/>
    </location>
</feature>
<feature type="region of interest" description="Disordered" evidence="1">
    <location>
        <begin position="780"/>
        <end position="848"/>
    </location>
</feature>
<feature type="compositionally biased region" description="Low complexity" evidence="1">
    <location>
        <begin position="51"/>
        <end position="62"/>
    </location>
</feature>
<feature type="compositionally biased region" description="Polar residues" evidence="1">
    <location>
        <begin position="439"/>
        <end position="459"/>
    </location>
</feature>
<evidence type="ECO:0000313" key="2">
    <source>
        <dbReference type="EMBL" id="TDZ54963.1"/>
    </source>
</evidence>
<dbReference type="EMBL" id="RYZW01000050">
    <property type="protein sequence ID" value="TDZ54963.1"/>
    <property type="molecule type" value="Genomic_DNA"/>
</dbReference>
<comment type="caution">
    <text evidence="2">The sequence shown here is derived from an EMBL/GenBank/DDBJ whole genome shotgun (WGS) entry which is preliminary data.</text>
</comment>
<evidence type="ECO:0000313" key="3">
    <source>
        <dbReference type="Proteomes" id="UP000295703"/>
    </source>
</evidence>
<feature type="compositionally biased region" description="Acidic residues" evidence="1">
    <location>
        <begin position="792"/>
        <end position="807"/>
    </location>
</feature>
<proteinExistence type="predicted"/>
<feature type="compositionally biased region" description="Polar residues" evidence="1">
    <location>
        <begin position="224"/>
        <end position="238"/>
    </location>
</feature>
<name>A0A4R8RKM6_COLTR</name>
<protein>
    <submittedName>
        <fullName evidence="2">Uncharacterized protein</fullName>
    </submittedName>
</protein>
<dbReference type="STRING" id="5466.A0A4R8RKM6"/>
<evidence type="ECO:0000256" key="1">
    <source>
        <dbReference type="SAM" id="MobiDB-lite"/>
    </source>
</evidence>
<feature type="compositionally biased region" description="Basic and acidic residues" evidence="1">
    <location>
        <begin position="833"/>
        <end position="843"/>
    </location>
</feature>
<feature type="region of interest" description="Disordered" evidence="1">
    <location>
        <begin position="861"/>
        <end position="887"/>
    </location>
</feature>
<dbReference type="AlphaFoldDB" id="A0A4R8RKM6"/>
<feature type="region of interest" description="Disordered" evidence="1">
    <location>
        <begin position="1"/>
        <end position="82"/>
    </location>
</feature>
<feature type="compositionally biased region" description="Basic and acidic residues" evidence="1">
    <location>
        <begin position="246"/>
        <end position="261"/>
    </location>
</feature>
<feature type="compositionally biased region" description="Low complexity" evidence="1">
    <location>
        <begin position="692"/>
        <end position="706"/>
    </location>
</feature>
<feature type="compositionally biased region" description="Polar residues" evidence="1">
    <location>
        <begin position="722"/>
        <end position="746"/>
    </location>
</feature>
<feature type="compositionally biased region" description="Low complexity" evidence="1">
    <location>
        <begin position="265"/>
        <end position="277"/>
    </location>
</feature>
<keyword evidence="3" id="KW-1185">Reference proteome</keyword>
<feature type="region of interest" description="Disordered" evidence="1">
    <location>
        <begin position="683"/>
        <end position="764"/>
    </location>
</feature>
<reference evidence="2 3" key="1">
    <citation type="submission" date="2018-12" db="EMBL/GenBank/DDBJ databases">
        <title>Genome sequence and assembly of Colletotrichum trifolii.</title>
        <authorList>
            <person name="Gan P."/>
            <person name="Shirasu K."/>
        </authorList>
    </citation>
    <scope>NUCLEOTIDE SEQUENCE [LARGE SCALE GENOMIC DNA]</scope>
    <source>
        <strain evidence="2 3">543-2</strain>
    </source>
</reference>
<feature type="compositionally biased region" description="Polar residues" evidence="1">
    <location>
        <begin position="583"/>
        <end position="596"/>
    </location>
</feature>
<dbReference type="Proteomes" id="UP000295703">
    <property type="component" value="Unassembled WGS sequence"/>
</dbReference>
<feature type="region of interest" description="Disordered" evidence="1">
    <location>
        <begin position="301"/>
        <end position="414"/>
    </location>
</feature>
<feature type="compositionally biased region" description="Polar residues" evidence="1">
    <location>
        <begin position="561"/>
        <end position="571"/>
    </location>
</feature>
<gene>
    <name evidence="2" type="ORF">CTRI78_v005836</name>
</gene>
<feature type="compositionally biased region" description="Polar residues" evidence="1">
    <location>
        <begin position="349"/>
        <end position="366"/>
    </location>
</feature>
<organism evidence="2 3">
    <name type="scientific">Colletotrichum trifolii</name>
    <dbReference type="NCBI Taxonomy" id="5466"/>
    <lineage>
        <taxon>Eukaryota</taxon>
        <taxon>Fungi</taxon>
        <taxon>Dikarya</taxon>
        <taxon>Ascomycota</taxon>
        <taxon>Pezizomycotina</taxon>
        <taxon>Sordariomycetes</taxon>
        <taxon>Hypocreomycetidae</taxon>
        <taxon>Glomerellales</taxon>
        <taxon>Glomerellaceae</taxon>
        <taxon>Colletotrichum</taxon>
        <taxon>Colletotrichum orbiculare species complex</taxon>
    </lineage>
</organism>
<feature type="compositionally biased region" description="Polar residues" evidence="1">
    <location>
        <begin position="207"/>
        <end position="216"/>
    </location>
</feature>
<feature type="compositionally biased region" description="Low complexity" evidence="1">
    <location>
        <begin position="520"/>
        <end position="536"/>
    </location>
</feature>
<feature type="region of interest" description="Disordered" evidence="1">
    <location>
        <begin position="435"/>
        <end position="542"/>
    </location>
</feature>
<feature type="region of interest" description="Disordered" evidence="1">
    <location>
        <begin position="201"/>
        <end position="282"/>
    </location>
</feature>
<accession>A0A4R8RKM6</accession>
<sequence length="917" mass="99948">MGRSKFTFPVPGKKQKPPFGPIVSGPMSKAQKILGTAEINTDESRQWDAASNSGISVSISESTATHNTTDRNRFQSNDDEAAARNNGRYTQWEQESEIVPACLTKRFSQLNTDAGRRDFTETSSLTRRGSSSTITSWYDKAKMPLSISQQTSSSAMAKGLPQKANELLDIEGLSTNKPAPLAPPKSKRRPGRLDLAPLLSRHKHNSLKSQADSNRGSPVLSPDATRSPSLSSILSTQATPPPIGQRMEKKLTRRSTYERLVDNITSGRPRTGSSSRRGASDISTLPNLYEHYEQMSFDQVLGHDGPLAKSDRTMAAASQPPVASPTKMSSADQRKSLARPGIRPHQIPSAASQASRDNVNMNMNTNVSAPAPVPAPLAVSRPTLPDRDCASSVSSRYTKTSKASKRTSQSLNGSDLMEKSVLSLSSDSEDDFFPDSCSKFTGESQGSDAGSLAPSSLRSNRSRDAPSLSHSSKKSVKHASFAPTNTYLTIPSKSPPTKPPSVSSRKSSLPSTRYQPPVPSNRSSLYSTRSTSTSNSGGDWPIRTTHSIQEARVVAVLPAQQPHSSPKQAHQTPERKPEPPQRILSTKSSSLYSGDQPTPPLSPTSLDSRMTSNESIDSHHVSDSRYMAVTRQEEMLLAALRMKRARMRESLVAEYEEEIQKISPYHHQRNSSQNTIKEMQWPEPPQTLRHQTSATSSSTVKASSHSPDGRSGSLANGRSHGRNASQHVDMFSNPSRNTSMPSSRANSVRKARPAQAPPPTEAKHERILLYLDRPVGNFDSMDFAEPSPDLSDFMDFDNGSEEEDELSSDPSSLYQTRDPRFGMANKARGRMLRTGERARHDSSPLRPRIQAELAERVHVVEAESDIEPMGGIPRPDSPVSPEDTLALPGHGLAKKKAVRLSAVGNTGVEARWWGDDG</sequence>
<feature type="compositionally biased region" description="Low complexity" evidence="1">
    <location>
        <begin position="500"/>
        <end position="511"/>
    </location>
</feature>
<feature type="compositionally biased region" description="Polar residues" evidence="1">
    <location>
        <begin position="391"/>
        <end position="413"/>
    </location>
</feature>